<protein>
    <submittedName>
        <fullName evidence="2">Uncharacterized protein</fullName>
    </submittedName>
</protein>
<organism evidence="2">
    <name type="scientific">Streptomyces sp. R33</name>
    <dbReference type="NCBI Taxonomy" id="3238629"/>
    <lineage>
        <taxon>Bacteria</taxon>
        <taxon>Bacillati</taxon>
        <taxon>Actinomycetota</taxon>
        <taxon>Actinomycetes</taxon>
        <taxon>Kitasatosporales</taxon>
        <taxon>Streptomycetaceae</taxon>
        <taxon>Streptomyces</taxon>
    </lineage>
</organism>
<proteinExistence type="predicted"/>
<feature type="region of interest" description="Disordered" evidence="1">
    <location>
        <begin position="104"/>
        <end position="123"/>
    </location>
</feature>
<dbReference type="EMBL" id="CP165727">
    <property type="protein sequence ID" value="XDV63771.1"/>
    <property type="molecule type" value="Genomic_DNA"/>
</dbReference>
<accession>A0AB39Y3Y5</accession>
<dbReference type="RefSeq" id="WP_159047163.1">
    <property type="nucleotide sequence ID" value="NZ_CP165727.1"/>
</dbReference>
<reference evidence="2" key="1">
    <citation type="submission" date="2024-08" db="EMBL/GenBank/DDBJ databases">
        <authorList>
            <person name="Yu S.T."/>
        </authorList>
    </citation>
    <scope>NUCLEOTIDE SEQUENCE</scope>
    <source>
        <strain evidence="2">R33</strain>
    </source>
</reference>
<gene>
    <name evidence="2" type="ORF">AB5J51_12910</name>
</gene>
<name>A0AB39Y3Y5_9ACTN</name>
<evidence type="ECO:0000313" key="2">
    <source>
        <dbReference type="EMBL" id="XDV63771.1"/>
    </source>
</evidence>
<dbReference type="AlphaFoldDB" id="A0AB39Y3Y5"/>
<evidence type="ECO:0000256" key="1">
    <source>
        <dbReference type="SAM" id="MobiDB-lite"/>
    </source>
</evidence>
<sequence length="450" mass="47931">MDRESRRLAWCVALLLRHAPDAVASDLLGRLDAPTRRFLCRDEYLPASAVTLLLREGTDEDRRTIARSPQVHGRPLPGLPGPARYAARPGPSPELLATLGTELGRPIGPPSTGVGPGGPPLTGPELIGLLRRHGSRRPRIPLDILALPYELDPETLLSEHARAPLPPGSVEALLLVADLDRRARLALLDTRAQASYGPGWHRPAVRAVRTGTLTFDELAAAVAPAHRALLLGQAHAAGGLGWNLAEWAGMRSALLRVLRPALGDDPRLWAELQRHAPGFEGTLPELAAAVAAGAAAPPQPQAPIPGLAEAVDALAPGSPWEPDDSVNRELALASLGVPNAMGDLREDVRWVRACLDDGILAGADVIRHKAPAAWALDEGHWLGEMDHPDRHDHHPAVLAARAEADRLFETALGGDTDAWWRAARALPDFAGTLPELLAGAVHGDSVSNRF</sequence>